<reference evidence="3 4" key="1">
    <citation type="journal article" date="2021" name="Elife">
        <title>Chloroplast acquisition without the gene transfer in kleptoplastic sea slugs, Plakobranchus ocellatus.</title>
        <authorList>
            <person name="Maeda T."/>
            <person name="Takahashi S."/>
            <person name="Yoshida T."/>
            <person name="Shimamura S."/>
            <person name="Takaki Y."/>
            <person name="Nagai Y."/>
            <person name="Toyoda A."/>
            <person name="Suzuki Y."/>
            <person name="Arimoto A."/>
            <person name="Ishii H."/>
            <person name="Satoh N."/>
            <person name="Nishiyama T."/>
            <person name="Hasebe M."/>
            <person name="Maruyama T."/>
            <person name="Minagawa J."/>
            <person name="Obokata J."/>
            <person name="Shigenobu S."/>
        </authorList>
    </citation>
    <scope>NUCLEOTIDE SEQUENCE [LARGE SCALE GENOMIC DNA]</scope>
</reference>
<feature type="region of interest" description="Disordered" evidence="1">
    <location>
        <begin position="15"/>
        <end position="72"/>
    </location>
</feature>
<evidence type="ECO:0000256" key="2">
    <source>
        <dbReference type="SAM" id="SignalP"/>
    </source>
</evidence>
<dbReference type="Proteomes" id="UP000762676">
    <property type="component" value="Unassembled WGS sequence"/>
</dbReference>
<evidence type="ECO:0000313" key="4">
    <source>
        <dbReference type="Proteomes" id="UP000762676"/>
    </source>
</evidence>
<keyword evidence="4" id="KW-1185">Reference proteome</keyword>
<evidence type="ECO:0008006" key="5">
    <source>
        <dbReference type="Google" id="ProtNLM"/>
    </source>
</evidence>
<protein>
    <recommendedName>
        <fullName evidence="5">Secreted protein</fullName>
    </recommendedName>
</protein>
<feature type="compositionally biased region" description="Basic and acidic residues" evidence="1">
    <location>
        <begin position="63"/>
        <end position="72"/>
    </location>
</feature>
<keyword evidence="2" id="KW-0732">Signal</keyword>
<sequence length="72" mass="7848">MNASFLLTALLADSGMGCGSSKSIEHHKSKGFEISSDEDTDTTYITEDHKSGARRALGKTQMKQKDKNNRNG</sequence>
<feature type="chain" id="PRO_5044022514" description="Secreted protein" evidence="2">
    <location>
        <begin position="22"/>
        <end position="72"/>
    </location>
</feature>
<evidence type="ECO:0000313" key="3">
    <source>
        <dbReference type="EMBL" id="GFR92701.1"/>
    </source>
</evidence>
<gene>
    <name evidence="3" type="ORF">ElyMa_004359900</name>
</gene>
<proteinExistence type="predicted"/>
<accession>A0AAV4H613</accession>
<evidence type="ECO:0000256" key="1">
    <source>
        <dbReference type="SAM" id="MobiDB-lite"/>
    </source>
</evidence>
<organism evidence="3 4">
    <name type="scientific">Elysia marginata</name>
    <dbReference type="NCBI Taxonomy" id="1093978"/>
    <lineage>
        <taxon>Eukaryota</taxon>
        <taxon>Metazoa</taxon>
        <taxon>Spiralia</taxon>
        <taxon>Lophotrochozoa</taxon>
        <taxon>Mollusca</taxon>
        <taxon>Gastropoda</taxon>
        <taxon>Heterobranchia</taxon>
        <taxon>Euthyneura</taxon>
        <taxon>Panpulmonata</taxon>
        <taxon>Sacoglossa</taxon>
        <taxon>Placobranchoidea</taxon>
        <taxon>Plakobranchidae</taxon>
        <taxon>Elysia</taxon>
    </lineage>
</organism>
<comment type="caution">
    <text evidence="3">The sequence shown here is derived from an EMBL/GenBank/DDBJ whole genome shotgun (WGS) entry which is preliminary data.</text>
</comment>
<feature type="signal peptide" evidence="2">
    <location>
        <begin position="1"/>
        <end position="21"/>
    </location>
</feature>
<name>A0AAV4H613_9GAST</name>
<dbReference type="AlphaFoldDB" id="A0AAV4H613"/>
<dbReference type="EMBL" id="BMAT01008791">
    <property type="protein sequence ID" value="GFR92701.1"/>
    <property type="molecule type" value="Genomic_DNA"/>
</dbReference>